<proteinExistence type="predicted"/>
<gene>
    <name evidence="1" type="ORF">O6H91_23G056700</name>
</gene>
<organism evidence="1 2">
    <name type="scientific">Diphasiastrum complanatum</name>
    <name type="common">Issler's clubmoss</name>
    <name type="synonym">Lycopodium complanatum</name>
    <dbReference type="NCBI Taxonomy" id="34168"/>
    <lineage>
        <taxon>Eukaryota</taxon>
        <taxon>Viridiplantae</taxon>
        <taxon>Streptophyta</taxon>
        <taxon>Embryophyta</taxon>
        <taxon>Tracheophyta</taxon>
        <taxon>Lycopodiopsida</taxon>
        <taxon>Lycopodiales</taxon>
        <taxon>Lycopodiaceae</taxon>
        <taxon>Lycopodioideae</taxon>
        <taxon>Diphasiastrum</taxon>
    </lineage>
</organism>
<sequence>MKFQMQHMYKRPDAARDGGIPTAQVRVLVVGDAGVGKSSIVQLLVSGGPVKNPQRTIGCAVDVKLLTYKDTSRTSSSANTENCQDFFVELWDVSGNEFYENCRSVFYSQINGVIFVHDLSQRKTKTNLQKWATEVASLGTFSAPLPSPNIGGIPVPFLVIGNKADISSKSGGSSSNLVDVARHWVEKQGLLPSSDELPTSESFPGTQGLRAAAKDGNLDLEAVNRFFLTLIRRRYYGEGLGPTSFEGSVSSGLGSYYTKRGLYGGQSFVDSSFRLNGKSQSSSFL</sequence>
<dbReference type="EMBL" id="CM055114">
    <property type="protein sequence ID" value="KAJ7514724.1"/>
    <property type="molecule type" value="Genomic_DNA"/>
</dbReference>
<evidence type="ECO:0000313" key="2">
    <source>
        <dbReference type="Proteomes" id="UP001162992"/>
    </source>
</evidence>
<reference evidence="2" key="1">
    <citation type="journal article" date="2024" name="Proc. Natl. Acad. Sci. U.S.A.">
        <title>Extraordinary preservation of gene collinearity over three hundred million years revealed in homosporous lycophytes.</title>
        <authorList>
            <person name="Li C."/>
            <person name="Wickell D."/>
            <person name="Kuo L.Y."/>
            <person name="Chen X."/>
            <person name="Nie B."/>
            <person name="Liao X."/>
            <person name="Peng D."/>
            <person name="Ji J."/>
            <person name="Jenkins J."/>
            <person name="Williams M."/>
            <person name="Shu S."/>
            <person name="Plott C."/>
            <person name="Barry K."/>
            <person name="Rajasekar S."/>
            <person name="Grimwood J."/>
            <person name="Han X."/>
            <person name="Sun S."/>
            <person name="Hou Z."/>
            <person name="He W."/>
            <person name="Dai G."/>
            <person name="Sun C."/>
            <person name="Schmutz J."/>
            <person name="Leebens-Mack J.H."/>
            <person name="Li F.W."/>
            <person name="Wang L."/>
        </authorList>
    </citation>
    <scope>NUCLEOTIDE SEQUENCE [LARGE SCALE GENOMIC DNA]</scope>
    <source>
        <strain evidence="2">cv. PW_Plant_1</strain>
    </source>
</reference>
<dbReference type="Proteomes" id="UP001162992">
    <property type="component" value="Chromosome 23"/>
</dbReference>
<accession>A0ACC2AB40</accession>
<keyword evidence="2" id="KW-1185">Reference proteome</keyword>
<protein>
    <submittedName>
        <fullName evidence="1">Uncharacterized protein</fullName>
    </submittedName>
</protein>
<comment type="caution">
    <text evidence="1">The sequence shown here is derived from an EMBL/GenBank/DDBJ whole genome shotgun (WGS) entry which is preliminary data.</text>
</comment>
<name>A0ACC2AB40_DIPCM</name>
<evidence type="ECO:0000313" key="1">
    <source>
        <dbReference type="EMBL" id="KAJ7514724.1"/>
    </source>
</evidence>